<feature type="domain" description="Leucine-binding protein" evidence="3">
    <location>
        <begin position="59"/>
        <end position="245"/>
    </location>
</feature>
<sequence>MYKILVLLIVMFAILFVWFDYTSKTVGFLYNPSTNAAEYLTYENKGVYFIASNIESDLEKFFRFLSNRGVRFVIGPSTSVDGNKVLSFLEKYDLISLSPTISSTRLLKSGYIYSFIPSNETVISAFREYLKKTGCKNLLLVLDGSNREYSDDFKSLLDDFSGDFVYYTDSSSIRGISAENYDTAILTTLDKASIEIVRLLKTANEKIRVVGTEASFSKVFLTLGGRFVEGTYFLVPKIPMAQGAELELIDNWVEFIQQHRFLSTQQFRRFINTHVLKIKDRYVYFTPSGVNTEMKVYVVEEGKFKEVQ</sequence>
<dbReference type="KEGG" id="fia:NA23_04375"/>
<dbReference type="RefSeq" id="WP_033190958.1">
    <property type="nucleotide sequence ID" value="NZ_CP014334.2"/>
</dbReference>
<gene>
    <name evidence="4" type="ORF">NA23_04375</name>
</gene>
<dbReference type="Gene3D" id="3.40.50.2300">
    <property type="match status" value="2"/>
</dbReference>
<protein>
    <submittedName>
        <fullName evidence="4">ABC transporter substrate-binding protein</fullName>
    </submittedName>
</protein>
<dbReference type="CDD" id="cd06268">
    <property type="entry name" value="PBP1_ABC_transporter_LIVBP-like"/>
    <property type="match status" value="1"/>
</dbReference>
<dbReference type="Pfam" id="PF13458">
    <property type="entry name" value="Peripla_BP_6"/>
    <property type="match status" value="1"/>
</dbReference>
<evidence type="ECO:0000256" key="1">
    <source>
        <dbReference type="ARBA" id="ARBA00010062"/>
    </source>
</evidence>
<name>A0AAI8CLD9_FERIS</name>
<dbReference type="AlphaFoldDB" id="A0AAI8CLD9"/>
<reference evidence="4 5" key="1">
    <citation type="journal article" date="2015" name="Stand. Genomic Sci.">
        <title>Genome sequence of a native-feather degrading extremely thermophilic Eubacterium, Fervidobacterium islandicum AW-1.</title>
        <authorList>
            <person name="Lee Y.J."/>
            <person name="Jeong H."/>
            <person name="Park G.S."/>
            <person name="Kwak Y."/>
            <person name="Lee S.J."/>
            <person name="Lee S.J."/>
            <person name="Park M.K."/>
            <person name="Kim J.Y."/>
            <person name="Kang H.K."/>
            <person name="Shin J.H."/>
            <person name="Lee D.W."/>
        </authorList>
    </citation>
    <scope>NUCLEOTIDE SEQUENCE [LARGE SCALE GENOMIC DNA]</scope>
    <source>
        <strain evidence="4 5">AW-1</strain>
    </source>
</reference>
<dbReference type="InterPro" id="IPR028081">
    <property type="entry name" value="Leu-bd"/>
</dbReference>
<evidence type="ECO:0000313" key="5">
    <source>
        <dbReference type="Proteomes" id="UP000093740"/>
    </source>
</evidence>
<accession>A0AAI8CLD9</accession>
<proteinExistence type="inferred from homology"/>
<dbReference type="EMBL" id="CP014334">
    <property type="protein sequence ID" value="AMW32590.1"/>
    <property type="molecule type" value="Genomic_DNA"/>
</dbReference>
<evidence type="ECO:0000313" key="4">
    <source>
        <dbReference type="EMBL" id="AMW32590.1"/>
    </source>
</evidence>
<organism evidence="4 5">
    <name type="scientific">Fervidobacterium islandicum</name>
    <dbReference type="NCBI Taxonomy" id="2423"/>
    <lineage>
        <taxon>Bacteria</taxon>
        <taxon>Thermotogati</taxon>
        <taxon>Thermotogota</taxon>
        <taxon>Thermotogae</taxon>
        <taxon>Thermotogales</taxon>
        <taxon>Fervidobacteriaceae</taxon>
        <taxon>Fervidobacterium</taxon>
    </lineage>
</organism>
<dbReference type="SUPFAM" id="SSF53822">
    <property type="entry name" value="Periplasmic binding protein-like I"/>
    <property type="match status" value="1"/>
</dbReference>
<dbReference type="InterPro" id="IPR028082">
    <property type="entry name" value="Peripla_BP_I"/>
</dbReference>
<keyword evidence="5" id="KW-1185">Reference proteome</keyword>
<keyword evidence="2" id="KW-0732">Signal</keyword>
<evidence type="ECO:0000256" key="2">
    <source>
        <dbReference type="ARBA" id="ARBA00022729"/>
    </source>
</evidence>
<evidence type="ECO:0000259" key="3">
    <source>
        <dbReference type="Pfam" id="PF13458"/>
    </source>
</evidence>
<comment type="similarity">
    <text evidence="1">Belongs to the leucine-binding protein family.</text>
</comment>
<dbReference type="Proteomes" id="UP000093740">
    <property type="component" value="Chromosome"/>
</dbReference>